<dbReference type="EMBL" id="JAZAVK010000086">
    <property type="protein sequence ID" value="KAK7425086.1"/>
    <property type="molecule type" value="Genomic_DNA"/>
</dbReference>
<dbReference type="InterPro" id="IPR011009">
    <property type="entry name" value="Kinase-like_dom_sf"/>
</dbReference>
<evidence type="ECO:0000259" key="2">
    <source>
        <dbReference type="Pfam" id="PF01636"/>
    </source>
</evidence>
<accession>A0ABR1HWU4</accession>
<comment type="caution">
    <text evidence="3">The sequence shown here is derived from an EMBL/GenBank/DDBJ whole genome shotgun (WGS) entry which is preliminary data.</text>
</comment>
<dbReference type="SUPFAM" id="SSF56112">
    <property type="entry name" value="Protein kinase-like (PK-like)"/>
    <property type="match status" value="1"/>
</dbReference>
<proteinExistence type="predicted"/>
<dbReference type="Pfam" id="PF01636">
    <property type="entry name" value="APH"/>
    <property type="match status" value="1"/>
</dbReference>
<feature type="region of interest" description="Disordered" evidence="1">
    <location>
        <begin position="148"/>
        <end position="172"/>
    </location>
</feature>
<protein>
    <recommendedName>
        <fullName evidence="2">Aminoglycoside phosphotransferase domain-containing protein</fullName>
    </recommendedName>
</protein>
<evidence type="ECO:0000313" key="3">
    <source>
        <dbReference type="EMBL" id="KAK7425086.1"/>
    </source>
</evidence>
<gene>
    <name evidence="3" type="ORF">QQZ08_008363</name>
</gene>
<sequence>MIPRLTSTNVNFVLSHPDLHLGNIFVDEDFNITSIIDWGSESSGPMIELVATLGLSGSLSPPKESLAAAFRSGFCQGGQIFEPEQWGKAERMWRFARLVRMLSTQDYNHFKVLYDLVYEKDSEDILRMFREQSMQDHGKALMAKLSQGELEEEEGHIEEQEDDEDGHVDESNGPAVARKLTLMSEMNPNFVADKRLWLWIEKALEPAYSEQPASCTFQIAV</sequence>
<organism evidence="3 4">
    <name type="scientific">Neonectria magnoliae</name>
    <dbReference type="NCBI Taxonomy" id="2732573"/>
    <lineage>
        <taxon>Eukaryota</taxon>
        <taxon>Fungi</taxon>
        <taxon>Dikarya</taxon>
        <taxon>Ascomycota</taxon>
        <taxon>Pezizomycotina</taxon>
        <taxon>Sordariomycetes</taxon>
        <taxon>Hypocreomycetidae</taxon>
        <taxon>Hypocreales</taxon>
        <taxon>Nectriaceae</taxon>
        <taxon>Neonectria</taxon>
    </lineage>
</organism>
<dbReference type="Proteomes" id="UP001498421">
    <property type="component" value="Unassembled WGS sequence"/>
</dbReference>
<dbReference type="InterPro" id="IPR002575">
    <property type="entry name" value="Aminoglycoside_PTrfase"/>
</dbReference>
<feature type="compositionally biased region" description="Acidic residues" evidence="1">
    <location>
        <begin position="149"/>
        <end position="167"/>
    </location>
</feature>
<name>A0ABR1HWU4_9HYPO</name>
<feature type="domain" description="Aminoglycoside phosphotransferase" evidence="2">
    <location>
        <begin position="11"/>
        <end position="71"/>
    </location>
</feature>
<evidence type="ECO:0000256" key="1">
    <source>
        <dbReference type="SAM" id="MobiDB-lite"/>
    </source>
</evidence>
<evidence type="ECO:0000313" key="4">
    <source>
        <dbReference type="Proteomes" id="UP001498421"/>
    </source>
</evidence>
<keyword evidence="4" id="KW-1185">Reference proteome</keyword>
<reference evidence="3 4" key="1">
    <citation type="journal article" date="2025" name="Microbiol. Resour. Announc.">
        <title>Draft genome sequences for Neonectria magnoliae and Neonectria punicea, canker pathogens of Liriodendron tulipifera and Acer saccharum in West Virginia.</title>
        <authorList>
            <person name="Petronek H.M."/>
            <person name="Kasson M.T."/>
            <person name="Metheny A.M."/>
            <person name="Stauder C.M."/>
            <person name="Lovett B."/>
            <person name="Lynch S.C."/>
            <person name="Garnas J.R."/>
            <person name="Kasson L.R."/>
            <person name="Stajich J.E."/>
        </authorList>
    </citation>
    <scope>NUCLEOTIDE SEQUENCE [LARGE SCALE GENOMIC DNA]</scope>
    <source>
        <strain evidence="3 4">NRRL 64651</strain>
    </source>
</reference>